<dbReference type="Proteomes" id="UP001523550">
    <property type="component" value="Unassembled WGS sequence"/>
</dbReference>
<dbReference type="SUPFAM" id="SSF101874">
    <property type="entry name" value="YceI-like"/>
    <property type="match status" value="1"/>
</dbReference>
<feature type="signal peptide" evidence="1">
    <location>
        <begin position="1"/>
        <end position="22"/>
    </location>
</feature>
<dbReference type="PANTHER" id="PTHR34406">
    <property type="entry name" value="PROTEIN YCEI"/>
    <property type="match status" value="1"/>
</dbReference>
<keyword evidence="1" id="KW-0732">Signal</keyword>
<feature type="chain" id="PRO_5046702726" evidence="1">
    <location>
        <begin position="23"/>
        <end position="193"/>
    </location>
</feature>
<gene>
    <name evidence="3" type="ORF">J2T60_002354</name>
</gene>
<dbReference type="EMBL" id="JALJYF010000002">
    <property type="protein sequence ID" value="MCP1728354.1"/>
    <property type="molecule type" value="Genomic_DNA"/>
</dbReference>
<dbReference type="NCBIfam" id="NF002994">
    <property type="entry name" value="PRK03757.1"/>
    <property type="match status" value="1"/>
</dbReference>
<sequence length="193" mass="21284">MKINKLTSLLAALLLAPAAATAATYDIDTEGQHAFIDFKVNHLGFAWLHGRFNDFDGHFSFDPEDPEAASTEITIQTESVDSNHAERDRHLRSDDFLHVDEYPEARFVSTESKLDSDGNGTVTGELTLHGTTREVTLDVEHIGAGEDPWGGIRRGFYATTKFDMRDFGIDEEGNLGDAGQDVKLSISVEGIQR</sequence>
<dbReference type="InterPro" id="IPR007372">
    <property type="entry name" value="Lipid/polyisoprenoid-bd_YceI"/>
</dbReference>
<organism evidence="3 4">
    <name type="scientific">Natronospira proteinivora</name>
    <dbReference type="NCBI Taxonomy" id="1807133"/>
    <lineage>
        <taxon>Bacteria</taxon>
        <taxon>Pseudomonadati</taxon>
        <taxon>Pseudomonadota</taxon>
        <taxon>Gammaproteobacteria</taxon>
        <taxon>Natronospirales</taxon>
        <taxon>Natronospiraceae</taxon>
        <taxon>Natronospira</taxon>
    </lineage>
</organism>
<evidence type="ECO:0000256" key="1">
    <source>
        <dbReference type="SAM" id="SignalP"/>
    </source>
</evidence>
<dbReference type="Pfam" id="PF04264">
    <property type="entry name" value="YceI"/>
    <property type="match status" value="1"/>
</dbReference>
<dbReference type="InterPro" id="IPR036761">
    <property type="entry name" value="TTHA0802/YceI-like_sf"/>
</dbReference>
<dbReference type="SMART" id="SM00867">
    <property type="entry name" value="YceI"/>
    <property type="match status" value="1"/>
</dbReference>
<keyword evidence="4" id="KW-1185">Reference proteome</keyword>
<name>A0ABT1GAJ9_9GAMM</name>
<accession>A0ABT1GAJ9</accession>
<comment type="caution">
    <text evidence="3">The sequence shown here is derived from an EMBL/GenBank/DDBJ whole genome shotgun (WGS) entry which is preliminary data.</text>
</comment>
<reference evidence="3 4" key="1">
    <citation type="submission" date="2022-03" db="EMBL/GenBank/DDBJ databases">
        <title>Genomic Encyclopedia of Type Strains, Phase III (KMG-III): the genomes of soil and plant-associated and newly described type strains.</title>
        <authorList>
            <person name="Whitman W."/>
        </authorList>
    </citation>
    <scope>NUCLEOTIDE SEQUENCE [LARGE SCALE GENOMIC DNA]</scope>
    <source>
        <strain evidence="3 4">BSker1</strain>
    </source>
</reference>
<protein>
    <submittedName>
        <fullName evidence="3">Polyisoprenoid-binding protein YceI</fullName>
    </submittedName>
</protein>
<dbReference type="PANTHER" id="PTHR34406:SF1">
    <property type="entry name" value="PROTEIN YCEI"/>
    <property type="match status" value="1"/>
</dbReference>
<proteinExistence type="predicted"/>
<evidence type="ECO:0000313" key="4">
    <source>
        <dbReference type="Proteomes" id="UP001523550"/>
    </source>
</evidence>
<evidence type="ECO:0000313" key="3">
    <source>
        <dbReference type="EMBL" id="MCP1728354.1"/>
    </source>
</evidence>
<dbReference type="Gene3D" id="2.40.128.110">
    <property type="entry name" value="Lipid/polyisoprenoid-binding, YceI-like"/>
    <property type="match status" value="1"/>
</dbReference>
<dbReference type="RefSeq" id="WP_253450329.1">
    <property type="nucleotide sequence ID" value="NZ_JALJYF010000002.1"/>
</dbReference>
<feature type="domain" description="Lipid/polyisoprenoid-binding YceI-like" evidence="2">
    <location>
        <begin position="24"/>
        <end position="191"/>
    </location>
</feature>
<evidence type="ECO:0000259" key="2">
    <source>
        <dbReference type="SMART" id="SM00867"/>
    </source>
</evidence>